<evidence type="ECO:0000256" key="1">
    <source>
        <dbReference type="SAM" id="MobiDB-lite"/>
    </source>
</evidence>
<name>A0A5D3BQU7_CUCMM</name>
<evidence type="ECO:0000313" key="4">
    <source>
        <dbReference type="EMBL" id="TYK01544.1"/>
    </source>
</evidence>
<dbReference type="EMBL" id="SSTE01009940">
    <property type="protein sequence ID" value="KAA0053138.1"/>
    <property type="molecule type" value="Genomic_DNA"/>
</dbReference>
<evidence type="ECO:0000259" key="2">
    <source>
        <dbReference type="Pfam" id="PF20167"/>
    </source>
</evidence>
<evidence type="ECO:0000313" key="5">
    <source>
        <dbReference type="Proteomes" id="UP000321393"/>
    </source>
</evidence>
<evidence type="ECO:0000313" key="6">
    <source>
        <dbReference type="Proteomes" id="UP000321947"/>
    </source>
</evidence>
<dbReference type="InterPro" id="IPR046796">
    <property type="entry name" value="Transposase_32_dom"/>
</dbReference>
<feature type="compositionally biased region" description="Low complexity" evidence="1">
    <location>
        <begin position="98"/>
        <end position="108"/>
    </location>
</feature>
<accession>A0A5D3BQU7</accession>
<feature type="compositionally biased region" description="Polar residues" evidence="1">
    <location>
        <begin position="141"/>
        <end position="151"/>
    </location>
</feature>
<dbReference type="Pfam" id="PF20167">
    <property type="entry name" value="Transposase_32"/>
    <property type="match status" value="1"/>
</dbReference>
<feature type="domain" description="Putative plant transposon protein" evidence="2">
    <location>
        <begin position="191"/>
        <end position="302"/>
    </location>
</feature>
<evidence type="ECO:0000313" key="3">
    <source>
        <dbReference type="EMBL" id="KAA0053138.1"/>
    </source>
</evidence>
<reference evidence="5 6" key="1">
    <citation type="submission" date="2019-08" db="EMBL/GenBank/DDBJ databases">
        <title>Draft genome sequences of two oriental melons (Cucumis melo L. var makuwa).</title>
        <authorList>
            <person name="Kwon S.-Y."/>
        </authorList>
    </citation>
    <scope>NUCLEOTIDE SEQUENCE [LARGE SCALE GENOMIC DNA]</scope>
    <source>
        <strain evidence="6">cv. Chang Bougi</strain>
        <strain evidence="5">cv. SW 3</strain>
        <tissue evidence="4">Leaf</tissue>
    </source>
</reference>
<dbReference type="Proteomes" id="UP000321947">
    <property type="component" value="Unassembled WGS sequence"/>
</dbReference>
<comment type="caution">
    <text evidence="4">The sequence shown here is derived from an EMBL/GenBank/DDBJ whole genome shotgun (WGS) entry which is preliminary data.</text>
</comment>
<sequence length="311" mass="34465">MHLMSSPLRLLQYNMQGSEVAGSRALLPGDPIGFRLRKCRVRPPVGCRSLYVLRHYLKSGRPVTTERLPSDPLGSIHSQESSSTERVFIPTPRDCRRSPAIPSSHSPSIRPPRSKLPTSQPDAVPAHIPKITTTAREEQTDGSQNDYQCASFNEIPPEDIPPPTDDPIAPSFEGRPESSKGPKPPKRKTQQARRNLIREFIVNLPDDFNDPSSADYQTVHIRGFKFVISPAVINWFLGNTVDIDCSPSCPTTEVLANVLSRGTLSIWPVNRIPAVALSIKYAILHKIDIANWFPSSHASSIYAALDTFCWG</sequence>
<feature type="compositionally biased region" description="Polar residues" evidence="1">
    <location>
        <begin position="76"/>
        <end position="85"/>
    </location>
</feature>
<protein>
    <recommendedName>
        <fullName evidence="2">Putative plant transposon protein domain-containing protein</fullName>
    </recommendedName>
</protein>
<feature type="region of interest" description="Disordered" evidence="1">
    <location>
        <begin position="63"/>
        <end position="191"/>
    </location>
</feature>
<proteinExistence type="predicted"/>
<dbReference type="EMBL" id="SSTD01016175">
    <property type="protein sequence ID" value="TYK01544.1"/>
    <property type="molecule type" value="Genomic_DNA"/>
</dbReference>
<organism evidence="4 6">
    <name type="scientific">Cucumis melo var. makuwa</name>
    <name type="common">Oriental melon</name>
    <dbReference type="NCBI Taxonomy" id="1194695"/>
    <lineage>
        <taxon>Eukaryota</taxon>
        <taxon>Viridiplantae</taxon>
        <taxon>Streptophyta</taxon>
        <taxon>Embryophyta</taxon>
        <taxon>Tracheophyta</taxon>
        <taxon>Spermatophyta</taxon>
        <taxon>Magnoliopsida</taxon>
        <taxon>eudicotyledons</taxon>
        <taxon>Gunneridae</taxon>
        <taxon>Pentapetalae</taxon>
        <taxon>rosids</taxon>
        <taxon>fabids</taxon>
        <taxon>Cucurbitales</taxon>
        <taxon>Cucurbitaceae</taxon>
        <taxon>Benincaseae</taxon>
        <taxon>Cucumis</taxon>
    </lineage>
</organism>
<dbReference type="Proteomes" id="UP000321393">
    <property type="component" value="Unassembled WGS sequence"/>
</dbReference>
<dbReference type="AlphaFoldDB" id="A0A5D3BQU7"/>
<gene>
    <name evidence="4" type="ORF">E5676_scaffold451G001140</name>
    <name evidence="3" type="ORF">E6C27_scaffold1486G00100</name>
</gene>